<evidence type="ECO:0000256" key="6">
    <source>
        <dbReference type="ARBA" id="ARBA00022741"/>
    </source>
</evidence>
<dbReference type="EC" id="6.3.2.3" evidence="10"/>
<dbReference type="InterPro" id="IPR013815">
    <property type="entry name" value="ATP_grasp_subdomain_1"/>
</dbReference>
<evidence type="ECO:0000313" key="13">
    <source>
        <dbReference type="Proteomes" id="UP000001880"/>
    </source>
</evidence>
<comment type="similarity">
    <text evidence="10">Belongs to the prokaryotic GSH synthase family.</text>
</comment>
<evidence type="ECO:0000256" key="2">
    <source>
        <dbReference type="ARBA" id="ARBA00001946"/>
    </source>
</evidence>
<dbReference type="AlphaFoldDB" id="D0LFQ7"/>
<keyword evidence="6 10" id="KW-0547">Nucleotide-binding</keyword>
<dbReference type="STRING" id="502025.Hoch_0049"/>
<dbReference type="KEGG" id="hoh:Hoch_0049"/>
<evidence type="ECO:0000256" key="1">
    <source>
        <dbReference type="ARBA" id="ARBA00001936"/>
    </source>
</evidence>
<comment type="cofactor">
    <cofactor evidence="2">
        <name>Mg(2+)</name>
        <dbReference type="ChEBI" id="CHEBI:18420"/>
    </cofactor>
</comment>
<evidence type="ECO:0000256" key="10">
    <source>
        <dbReference type="HAMAP-Rule" id="MF_00162"/>
    </source>
</evidence>
<sequence length="317" mass="34645">MRLLVILDALDKLDLAGDTSYALMLEAARREHEIWTCEVGDLGLEHDAPVACAQPTQVRAAQTPAEAFACEPATYIPLDAFDVVMMRKDPPVDMNYLQATWLLERARGRTVLVNDPRGLRELNEHLAILDFPELIPPTLVTRSPARLRRFLDEQGGTIVVKPVEGFGGLGIFMVKDGDPNTSSILETATRSGTQWTMAQRYLPAAVQGDKRILLVDGEPIGAVLRVPPANEARGNLHVGGRAVKTEIDERDREIIAALAPMLASYGQIFVGIDVIGGMLTEINITSPTGIRHIDTLENRNSSAPVLDCLERKAAALR</sequence>
<evidence type="ECO:0000313" key="12">
    <source>
        <dbReference type="EMBL" id="ACY12691.1"/>
    </source>
</evidence>
<dbReference type="Pfam" id="PF02955">
    <property type="entry name" value="GSH-S_ATP"/>
    <property type="match status" value="1"/>
</dbReference>
<proteinExistence type="inferred from homology"/>
<protein>
    <recommendedName>
        <fullName evidence="10">Glutathione synthetase</fullName>
        <ecNumber evidence="10">6.3.2.3</ecNumber>
    </recommendedName>
    <alternativeName>
        <fullName evidence="10">GSH synthetase</fullName>
        <shortName evidence="10">GSH-S</shortName>
        <shortName evidence="10">GSHase</shortName>
    </alternativeName>
    <alternativeName>
        <fullName evidence="10">Glutathione synthase</fullName>
    </alternativeName>
</protein>
<dbReference type="Gene3D" id="3.30.470.20">
    <property type="entry name" value="ATP-grasp fold, B domain"/>
    <property type="match status" value="1"/>
</dbReference>
<evidence type="ECO:0000256" key="3">
    <source>
        <dbReference type="ARBA" id="ARBA00022598"/>
    </source>
</evidence>
<comment type="pathway">
    <text evidence="10">Sulfur metabolism; glutathione biosynthesis; glutathione from L-cysteine and L-glutamate: step 2/2.</text>
</comment>
<comment type="catalytic activity">
    <reaction evidence="10">
        <text>gamma-L-glutamyl-L-cysteine + glycine + ATP = glutathione + ADP + phosphate + H(+)</text>
        <dbReference type="Rhea" id="RHEA:13557"/>
        <dbReference type="ChEBI" id="CHEBI:15378"/>
        <dbReference type="ChEBI" id="CHEBI:30616"/>
        <dbReference type="ChEBI" id="CHEBI:43474"/>
        <dbReference type="ChEBI" id="CHEBI:57305"/>
        <dbReference type="ChEBI" id="CHEBI:57925"/>
        <dbReference type="ChEBI" id="CHEBI:58173"/>
        <dbReference type="ChEBI" id="CHEBI:456216"/>
        <dbReference type="EC" id="6.3.2.3"/>
    </reaction>
</comment>
<evidence type="ECO:0000256" key="7">
    <source>
        <dbReference type="ARBA" id="ARBA00022840"/>
    </source>
</evidence>
<dbReference type="GO" id="GO:0005524">
    <property type="term" value="F:ATP binding"/>
    <property type="evidence" value="ECO:0007669"/>
    <property type="project" value="UniProtKB-UniRule"/>
</dbReference>
<dbReference type="GO" id="GO:0046872">
    <property type="term" value="F:metal ion binding"/>
    <property type="evidence" value="ECO:0007669"/>
    <property type="project" value="UniProtKB-KW"/>
</dbReference>
<keyword evidence="8" id="KW-0460">Magnesium</keyword>
<accession>D0LFQ7</accession>
<dbReference type="NCBIfam" id="TIGR01380">
    <property type="entry name" value="glut_syn"/>
    <property type="match status" value="1"/>
</dbReference>
<dbReference type="HAMAP" id="MF_00162">
    <property type="entry name" value="GSH_S"/>
    <property type="match status" value="1"/>
</dbReference>
<evidence type="ECO:0000259" key="11">
    <source>
        <dbReference type="PROSITE" id="PS50975"/>
    </source>
</evidence>
<dbReference type="InterPro" id="IPR011761">
    <property type="entry name" value="ATP-grasp"/>
</dbReference>
<evidence type="ECO:0000256" key="8">
    <source>
        <dbReference type="ARBA" id="ARBA00022842"/>
    </source>
</evidence>
<dbReference type="InterPro" id="IPR016185">
    <property type="entry name" value="PreATP-grasp_dom_sf"/>
</dbReference>
<dbReference type="OrthoDB" id="9785415at2"/>
<dbReference type="Gene3D" id="3.40.50.20">
    <property type="match status" value="1"/>
</dbReference>
<dbReference type="HOGENOM" id="CLU_068239_0_0_7"/>
<keyword evidence="7 10" id="KW-0067">ATP-binding</keyword>
<evidence type="ECO:0000256" key="4">
    <source>
        <dbReference type="ARBA" id="ARBA00022684"/>
    </source>
</evidence>
<dbReference type="NCBIfam" id="NF003573">
    <property type="entry name" value="PRK05246.1"/>
    <property type="match status" value="1"/>
</dbReference>
<evidence type="ECO:0000256" key="9">
    <source>
        <dbReference type="ARBA" id="ARBA00023211"/>
    </source>
</evidence>
<dbReference type="Gene3D" id="3.30.1490.20">
    <property type="entry name" value="ATP-grasp fold, A domain"/>
    <property type="match status" value="1"/>
</dbReference>
<reference evidence="12 13" key="1">
    <citation type="journal article" date="2010" name="Stand. Genomic Sci.">
        <title>Complete genome sequence of Haliangium ochraceum type strain (SMP-2).</title>
        <authorList>
            <consortium name="US DOE Joint Genome Institute (JGI-PGF)"/>
            <person name="Ivanova N."/>
            <person name="Daum C."/>
            <person name="Lang E."/>
            <person name="Abt B."/>
            <person name="Kopitz M."/>
            <person name="Saunders E."/>
            <person name="Lapidus A."/>
            <person name="Lucas S."/>
            <person name="Glavina Del Rio T."/>
            <person name="Nolan M."/>
            <person name="Tice H."/>
            <person name="Copeland A."/>
            <person name="Cheng J.F."/>
            <person name="Chen F."/>
            <person name="Bruce D."/>
            <person name="Goodwin L."/>
            <person name="Pitluck S."/>
            <person name="Mavromatis K."/>
            <person name="Pati A."/>
            <person name="Mikhailova N."/>
            <person name="Chen A."/>
            <person name="Palaniappan K."/>
            <person name="Land M."/>
            <person name="Hauser L."/>
            <person name="Chang Y.J."/>
            <person name="Jeffries C.D."/>
            <person name="Detter J.C."/>
            <person name="Brettin T."/>
            <person name="Rohde M."/>
            <person name="Goker M."/>
            <person name="Bristow J."/>
            <person name="Markowitz V."/>
            <person name="Eisen J.A."/>
            <person name="Hugenholtz P."/>
            <person name="Kyrpides N.C."/>
            <person name="Klenk H.P."/>
        </authorList>
    </citation>
    <scope>NUCLEOTIDE SEQUENCE [LARGE SCALE GENOMIC DNA]</scope>
    <source>
        <strain evidence="13">DSM 14365 / CIP 107738 / JCM 11303 / AJ 13395 / SMP-2</strain>
    </source>
</reference>
<dbReference type="eggNOG" id="COG0189">
    <property type="taxonomic scope" value="Bacteria"/>
</dbReference>
<dbReference type="SUPFAM" id="SSF52440">
    <property type="entry name" value="PreATP-grasp domain"/>
    <property type="match status" value="1"/>
</dbReference>
<evidence type="ECO:0000256" key="5">
    <source>
        <dbReference type="ARBA" id="ARBA00022723"/>
    </source>
</evidence>
<dbReference type="PANTHER" id="PTHR21621:SF4">
    <property type="entry name" value="GLUTATHIONE SYNTHETASE"/>
    <property type="match status" value="1"/>
</dbReference>
<dbReference type="PANTHER" id="PTHR21621">
    <property type="entry name" value="RIBOSOMAL PROTEIN S6 MODIFICATION PROTEIN"/>
    <property type="match status" value="1"/>
</dbReference>
<dbReference type="InterPro" id="IPR004215">
    <property type="entry name" value="GSHS_N"/>
</dbReference>
<keyword evidence="4 10" id="KW-0317">Glutathione biosynthesis</keyword>
<gene>
    <name evidence="10" type="primary">gshB</name>
    <name evidence="12" type="ordered locus">Hoch_0049</name>
</gene>
<dbReference type="InterPro" id="IPR004218">
    <property type="entry name" value="GSHS_ATP-bd"/>
</dbReference>
<feature type="domain" description="ATP-grasp" evidence="11">
    <location>
        <begin position="125"/>
        <end position="314"/>
    </location>
</feature>
<keyword evidence="13" id="KW-1185">Reference proteome</keyword>
<dbReference type="Pfam" id="PF02951">
    <property type="entry name" value="GSH-S_N"/>
    <property type="match status" value="1"/>
</dbReference>
<dbReference type="SUPFAM" id="SSF56059">
    <property type="entry name" value="Glutathione synthetase ATP-binding domain-like"/>
    <property type="match status" value="1"/>
</dbReference>
<keyword evidence="9" id="KW-0464">Manganese</keyword>
<dbReference type="Proteomes" id="UP000001880">
    <property type="component" value="Chromosome"/>
</dbReference>
<dbReference type="PROSITE" id="PS50975">
    <property type="entry name" value="ATP_GRASP"/>
    <property type="match status" value="1"/>
</dbReference>
<dbReference type="GO" id="GO:0005737">
    <property type="term" value="C:cytoplasm"/>
    <property type="evidence" value="ECO:0007669"/>
    <property type="project" value="TreeGrafter"/>
</dbReference>
<dbReference type="EMBL" id="CP001804">
    <property type="protein sequence ID" value="ACY12691.1"/>
    <property type="molecule type" value="Genomic_DNA"/>
</dbReference>
<dbReference type="UniPathway" id="UPA00142">
    <property type="reaction ID" value="UER00210"/>
</dbReference>
<dbReference type="GO" id="GO:0004363">
    <property type="term" value="F:glutathione synthase activity"/>
    <property type="evidence" value="ECO:0007669"/>
    <property type="project" value="UniProtKB-UniRule"/>
</dbReference>
<name>D0LFQ7_HALO1</name>
<dbReference type="RefSeq" id="WP_012825318.1">
    <property type="nucleotide sequence ID" value="NC_013440.1"/>
</dbReference>
<organism evidence="12 13">
    <name type="scientific">Haliangium ochraceum (strain DSM 14365 / JCM 11303 / SMP-2)</name>
    <dbReference type="NCBI Taxonomy" id="502025"/>
    <lineage>
        <taxon>Bacteria</taxon>
        <taxon>Pseudomonadati</taxon>
        <taxon>Myxococcota</taxon>
        <taxon>Polyangia</taxon>
        <taxon>Haliangiales</taxon>
        <taxon>Kofleriaceae</taxon>
        <taxon>Haliangium</taxon>
    </lineage>
</organism>
<dbReference type="InterPro" id="IPR006284">
    <property type="entry name" value="Glut_synth_pro"/>
</dbReference>
<keyword evidence="3 10" id="KW-0436">Ligase</keyword>
<comment type="cofactor">
    <cofactor evidence="1">
        <name>Mn(2+)</name>
        <dbReference type="ChEBI" id="CHEBI:29035"/>
    </cofactor>
</comment>
<keyword evidence="5" id="KW-0479">Metal-binding</keyword>